<evidence type="ECO:0000313" key="9">
    <source>
        <dbReference type="EMBL" id="WZO35125.1"/>
    </source>
</evidence>
<evidence type="ECO:0000256" key="2">
    <source>
        <dbReference type="ARBA" id="ARBA00007186"/>
    </source>
</evidence>
<dbReference type="InterPro" id="IPR013780">
    <property type="entry name" value="Glyco_hydro_b"/>
</dbReference>
<evidence type="ECO:0000256" key="1">
    <source>
        <dbReference type="ARBA" id="ARBA00001462"/>
    </source>
</evidence>
<dbReference type="Gene3D" id="2.60.40.1180">
    <property type="entry name" value="Golgi alpha-mannosidase II"/>
    <property type="match status" value="1"/>
</dbReference>
<dbReference type="InterPro" id="IPR017853">
    <property type="entry name" value="GH"/>
</dbReference>
<dbReference type="InterPro" id="IPR010720">
    <property type="entry name" value="Alpha-L-AF_C"/>
</dbReference>
<keyword evidence="7" id="KW-0326">Glycosidase</keyword>
<accession>A0AAU6SEA5</accession>
<dbReference type="GO" id="GO:0046556">
    <property type="term" value="F:alpha-L-arabinofuranosidase activity"/>
    <property type="evidence" value="ECO:0007669"/>
    <property type="project" value="UniProtKB-EC"/>
</dbReference>
<evidence type="ECO:0000256" key="4">
    <source>
        <dbReference type="ARBA" id="ARBA00012670"/>
    </source>
</evidence>
<evidence type="ECO:0000256" key="3">
    <source>
        <dbReference type="ARBA" id="ARBA00011165"/>
    </source>
</evidence>
<evidence type="ECO:0000256" key="5">
    <source>
        <dbReference type="ARBA" id="ARBA00022801"/>
    </source>
</evidence>
<dbReference type="PANTHER" id="PTHR43576:SF3">
    <property type="entry name" value="ALPHA-L-ARABINOFURANOSIDASE C"/>
    <property type="match status" value="1"/>
</dbReference>
<comment type="subunit">
    <text evidence="3">Homohexamer; trimer of dimers.</text>
</comment>
<sequence length="518" mass="56518">MTAARIALDPRFTVGPIDRRIFGSFVEHLGRCVYDGIYEPGHPEADAEGFRRDVVALVKELGVTIVRYPGGNFVSGYKWEDGVGPREARPHRLDLAWHSLETNDVGLHEFADWARKAEVELMLAVNLGTRGVAEALDLLEYSNVRGGSALSEQRRMNGADEPFAVRMWCLGNEMDGPWQLGHRSAADYGKLAGMTAKAMRQLDPSVQLVVCGSSNSGMPTFGAWEREVLEQTYDDVDFISCHAYYRETDGDRASFLASAVDMDGFIETVVATADHVKSVLRSEKTIDISFDEWNIWYAARFENDERITDIETWPIAPRLLEDVYTVTDAVVFGGLLISLLKHADRVKAASLAQLVNVIAPIMTEPDGAAWRQTTFFPFALTARLAQGTVLRLEIECGTVATSVYGAVPVIDGVATLADDGSVALFVTNRHLTDVTDVTIDLGALGDVVVSECLTLADEDQDASNTREDPDRVAMHVNDSASVKDGVLTVSLPAVSWTAISLTRAGAFHAAGRSSQRSA</sequence>
<dbReference type="Gene3D" id="3.20.20.80">
    <property type="entry name" value="Glycosidases"/>
    <property type="match status" value="1"/>
</dbReference>
<protein>
    <recommendedName>
        <fullName evidence="4">non-reducing end alpha-L-arabinofuranosidase</fullName>
        <ecNumber evidence="4">3.2.1.55</ecNumber>
    </recommendedName>
</protein>
<dbReference type="SUPFAM" id="SSF51011">
    <property type="entry name" value="Glycosyl hydrolase domain"/>
    <property type="match status" value="1"/>
</dbReference>
<dbReference type="AlphaFoldDB" id="A0AAU6SEA5"/>
<feature type="domain" description="Alpha-L-arabinofuranosidase C-terminal" evidence="8">
    <location>
        <begin position="291"/>
        <end position="495"/>
    </location>
</feature>
<dbReference type="GO" id="GO:0046373">
    <property type="term" value="P:L-arabinose metabolic process"/>
    <property type="evidence" value="ECO:0007669"/>
    <property type="project" value="InterPro"/>
</dbReference>
<name>A0AAU6SEA5_9MICO</name>
<dbReference type="Pfam" id="PF22848">
    <property type="entry name" value="ASD1_dom"/>
    <property type="match status" value="1"/>
</dbReference>
<organism evidence="9">
    <name type="scientific">Microbacterium sp. LWS13-1.2</name>
    <dbReference type="NCBI Taxonomy" id="3135264"/>
    <lineage>
        <taxon>Bacteria</taxon>
        <taxon>Bacillati</taxon>
        <taxon>Actinomycetota</taxon>
        <taxon>Actinomycetes</taxon>
        <taxon>Micrococcales</taxon>
        <taxon>Microbacteriaceae</taxon>
        <taxon>Microbacterium</taxon>
    </lineage>
</organism>
<dbReference type="RefSeq" id="WP_349425960.1">
    <property type="nucleotide sequence ID" value="NZ_CP151632.1"/>
</dbReference>
<evidence type="ECO:0000259" key="8">
    <source>
        <dbReference type="SMART" id="SM00813"/>
    </source>
</evidence>
<comment type="catalytic activity">
    <reaction evidence="1">
        <text>Hydrolysis of terminal non-reducing alpha-L-arabinofuranoside residues in alpha-L-arabinosides.</text>
        <dbReference type="EC" id="3.2.1.55"/>
    </reaction>
</comment>
<dbReference type="InterPro" id="IPR055235">
    <property type="entry name" value="ASD1_cat"/>
</dbReference>
<dbReference type="Pfam" id="PF06964">
    <property type="entry name" value="Alpha-L-AF_C"/>
    <property type="match status" value="1"/>
</dbReference>
<dbReference type="GO" id="GO:0000272">
    <property type="term" value="P:polysaccharide catabolic process"/>
    <property type="evidence" value="ECO:0007669"/>
    <property type="project" value="TreeGrafter"/>
</dbReference>
<proteinExistence type="inferred from homology"/>
<keyword evidence="6" id="KW-0119">Carbohydrate metabolism</keyword>
<dbReference type="EMBL" id="CP151632">
    <property type="protein sequence ID" value="WZO35125.1"/>
    <property type="molecule type" value="Genomic_DNA"/>
</dbReference>
<comment type="similarity">
    <text evidence="2">Belongs to the glycosyl hydrolase 51 family.</text>
</comment>
<evidence type="ECO:0000256" key="7">
    <source>
        <dbReference type="ARBA" id="ARBA00023295"/>
    </source>
</evidence>
<dbReference type="PANTHER" id="PTHR43576">
    <property type="entry name" value="ALPHA-L-ARABINOFURANOSIDASE C-RELATED"/>
    <property type="match status" value="1"/>
</dbReference>
<reference evidence="9" key="1">
    <citation type="submission" date="2024-04" db="EMBL/GenBank/DDBJ databases">
        <authorList>
            <person name="Roder T."/>
            <person name="Oberhansli S."/>
            <person name="Kreuzer M."/>
        </authorList>
    </citation>
    <scope>NUCLEOTIDE SEQUENCE</scope>
    <source>
        <strain evidence="9">LWS13-1.2</strain>
    </source>
</reference>
<gene>
    <name evidence="9" type="ORF">MRBLWS13_002805</name>
</gene>
<evidence type="ECO:0000256" key="6">
    <source>
        <dbReference type="ARBA" id="ARBA00023277"/>
    </source>
</evidence>
<dbReference type="SMART" id="SM00813">
    <property type="entry name" value="Alpha-L-AF_C"/>
    <property type="match status" value="1"/>
</dbReference>
<dbReference type="EC" id="3.2.1.55" evidence="4"/>
<keyword evidence="5" id="KW-0378">Hydrolase</keyword>
<dbReference type="SUPFAM" id="SSF51445">
    <property type="entry name" value="(Trans)glycosidases"/>
    <property type="match status" value="1"/>
</dbReference>